<comment type="similarity">
    <text evidence="1 5">Belongs to the pseudouridine synthase RluA family.</text>
</comment>
<dbReference type="PROSITE" id="PS01129">
    <property type="entry name" value="PSI_RLU"/>
    <property type="match status" value="1"/>
</dbReference>
<dbReference type="GO" id="GO:0120159">
    <property type="term" value="F:rRNA pseudouridine synthase activity"/>
    <property type="evidence" value="ECO:0007669"/>
    <property type="project" value="UniProtKB-ARBA"/>
</dbReference>
<dbReference type="InterPro" id="IPR050188">
    <property type="entry name" value="RluA_PseudoU_synthase"/>
</dbReference>
<dbReference type="PANTHER" id="PTHR21600">
    <property type="entry name" value="MITOCHONDRIAL RNA PSEUDOURIDINE SYNTHASE"/>
    <property type="match status" value="1"/>
</dbReference>
<reference evidence="7 8" key="1">
    <citation type="journal article" date="2016" name="Nat. Commun.">
        <title>Thousands of microbial genomes shed light on interconnected biogeochemical processes in an aquifer system.</title>
        <authorList>
            <person name="Anantharaman K."/>
            <person name="Brown C.T."/>
            <person name="Hug L.A."/>
            <person name="Sharon I."/>
            <person name="Castelle C.J."/>
            <person name="Probst A.J."/>
            <person name="Thomas B.C."/>
            <person name="Singh A."/>
            <person name="Wilkins M.J."/>
            <person name="Karaoz U."/>
            <person name="Brodie E.L."/>
            <person name="Williams K.H."/>
            <person name="Hubbard S.S."/>
            <person name="Banfield J.F."/>
        </authorList>
    </citation>
    <scope>NUCLEOTIDE SEQUENCE [LARGE SCALE GENOMIC DNA]</scope>
</reference>
<dbReference type="InterPro" id="IPR006225">
    <property type="entry name" value="PsdUridine_synth_RluC/D"/>
</dbReference>
<dbReference type="GO" id="GO:0000455">
    <property type="term" value="P:enzyme-directed rRNA pseudouridine synthesis"/>
    <property type="evidence" value="ECO:0007669"/>
    <property type="project" value="TreeGrafter"/>
</dbReference>
<comment type="caution">
    <text evidence="7">The sequence shown here is derived from an EMBL/GenBank/DDBJ whole genome shotgun (WGS) entry which is preliminary data.</text>
</comment>
<dbReference type="InterPro" id="IPR006145">
    <property type="entry name" value="PsdUridine_synth_RsuA/RluA"/>
</dbReference>
<comment type="function">
    <text evidence="5">Responsible for synthesis of pseudouridine from uracil.</text>
</comment>
<dbReference type="EMBL" id="MEYQ01000029">
    <property type="protein sequence ID" value="OGD38822.1"/>
    <property type="molecule type" value="Genomic_DNA"/>
</dbReference>
<dbReference type="CDD" id="cd00165">
    <property type="entry name" value="S4"/>
    <property type="match status" value="1"/>
</dbReference>
<gene>
    <name evidence="7" type="ORF">A2907_00185</name>
</gene>
<feature type="domain" description="RNA-binding S4" evidence="6">
    <location>
        <begin position="15"/>
        <end position="75"/>
    </location>
</feature>
<evidence type="ECO:0000256" key="5">
    <source>
        <dbReference type="RuleBase" id="RU362028"/>
    </source>
</evidence>
<dbReference type="Pfam" id="PF00849">
    <property type="entry name" value="PseudoU_synth_2"/>
    <property type="match status" value="1"/>
</dbReference>
<dbReference type="CDD" id="cd02869">
    <property type="entry name" value="PseudoU_synth_RluA_like"/>
    <property type="match status" value="1"/>
</dbReference>
<evidence type="ECO:0000256" key="3">
    <source>
        <dbReference type="PIRSR" id="PIRSR606225-1"/>
    </source>
</evidence>
<sequence>MESMNITISENEKSQRLDKFLVQKFQDYSRAFLQKLINQENIKVNNRKVKQGLILKVGDVISIEIPEREGISLEPDSSIKLDILYEDENVIVINKPAGLTVHPSENQKSGTLVNGLLAKYPEIKNVGDSSTDLTSLTISGQENSGQENLRPGIIHRLDKNTSGVMIVARNNEAFQFLKKEFQERRVIKKYIALVAGDISRERGVINLPIARKRKMPTKQVAVKNVRQARGTIREAVTEYRVLRHNISIEGKKFTLVEVLPKTGRLHQIRAHFSAIGHPVAGDLKYGPKNRVLLETLNRHFLHAESLEIDIPQGAGNSKKMIFLAPLPKELKNLISI</sequence>
<dbReference type="SUPFAM" id="SSF55174">
    <property type="entry name" value="Alpha-L RNA-binding motif"/>
    <property type="match status" value="1"/>
</dbReference>
<protein>
    <recommendedName>
        <fullName evidence="5">Pseudouridine synthase</fullName>
        <ecNumber evidence="5">5.4.99.-</ecNumber>
    </recommendedName>
</protein>
<accession>A0A1F5C7J9</accession>
<dbReference type="InterPro" id="IPR002942">
    <property type="entry name" value="S4_RNA-bd"/>
</dbReference>
<comment type="catalytic activity">
    <reaction evidence="5">
        <text>a uridine in RNA = a pseudouridine in RNA</text>
        <dbReference type="Rhea" id="RHEA:48348"/>
        <dbReference type="Rhea" id="RHEA-COMP:12068"/>
        <dbReference type="Rhea" id="RHEA-COMP:12069"/>
        <dbReference type="ChEBI" id="CHEBI:65314"/>
        <dbReference type="ChEBI" id="CHEBI:65315"/>
    </reaction>
</comment>
<name>A0A1F5C7J9_9BACT</name>
<evidence type="ECO:0000256" key="2">
    <source>
        <dbReference type="ARBA" id="ARBA00023235"/>
    </source>
</evidence>
<dbReference type="InterPro" id="IPR036986">
    <property type="entry name" value="S4_RNA-bd_sf"/>
</dbReference>
<feature type="active site" evidence="3">
    <location>
        <position position="158"/>
    </location>
</feature>
<keyword evidence="2 5" id="KW-0413">Isomerase</keyword>
<dbReference type="SUPFAM" id="SSF55120">
    <property type="entry name" value="Pseudouridine synthase"/>
    <property type="match status" value="1"/>
</dbReference>
<dbReference type="Pfam" id="PF01479">
    <property type="entry name" value="S4"/>
    <property type="match status" value="1"/>
</dbReference>
<dbReference type="PROSITE" id="PS50889">
    <property type="entry name" value="S4"/>
    <property type="match status" value="1"/>
</dbReference>
<dbReference type="InterPro" id="IPR020103">
    <property type="entry name" value="PsdUridine_synth_cat_dom_sf"/>
</dbReference>
<organism evidence="7 8">
    <name type="scientific">Candidatus Azambacteria bacterium RIFCSPLOWO2_01_FULL_37_9</name>
    <dbReference type="NCBI Taxonomy" id="1797297"/>
    <lineage>
        <taxon>Bacteria</taxon>
        <taxon>Candidatus Azamiibacteriota</taxon>
    </lineage>
</organism>
<dbReference type="AlphaFoldDB" id="A0A1F5C7J9"/>
<dbReference type="Proteomes" id="UP000177947">
    <property type="component" value="Unassembled WGS sequence"/>
</dbReference>
<dbReference type="NCBIfam" id="TIGR00005">
    <property type="entry name" value="rluA_subfam"/>
    <property type="match status" value="1"/>
</dbReference>
<evidence type="ECO:0000256" key="4">
    <source>
        <dbReference type="PROSITE-ProRule" id="PRU00182"/>
    </source>
</evidence>
<evidence type="ECO:0000313" key="8">
    <source>
        <dbReference type="Proteomes" id="UP000177947"/>
    </source>
</evidence>
<dbReference type="InterPro" id="IPR006224">
    <property type="entry name" value="PsdUridine_synth_RluA-like_CS"/>
</dbReference>
<dbReference type="PANTHER" id="PTHR21600:SF44">
    <property type="entry name" value="RIBOSOMAL LARGE SUBUNIT PSEUDOURIDINE SYNTHASE D"/>
    <property type="match status" value="1"/>
</dbReference>
<evidence type="ECO:0000256" key="1">
    <source>
        <dbReference type="ARBA" id="ARBA00010876"/>
    </source>
</evidence>
<dbReference type="Gene3D" id="3.10.290.10">
    <property type="entry name" value="RNA-binding S4 domain"/>
    <property type="match status" value="1"/>
</dbReference>
<evidence type="ECO:0000259" key="6">
    <source>
        <dbReference type="SMART" id="SM00363"/>
    </source>
</evidence>
<dbReference type="SMART" id="SM00363">
    <property type="entry name" value="S4"/>
    <property type="match status" value="1"/>
</dbReference>
<evidence type="ECO:0000313" key="7">
    <source>
        <dbReference type="EMBL" id="OGD38822.1"/>
    </source>
</evidence>
<dbReference type="EC" id="5.4.99.-" evidence="5"/>
<proteinExistence type="inferred from homology"/>
<keyword evidence="4" id="KW-0694">RNA-binding</keyword>
<dbReference type="GO" id="GO:0003723">
    <property type="term" value="F:RNA binding"/>
    <property type="evidence" value="ECO:0007669"/>
    <property type="project" value="UniProtKB-KW"/>
</dbReference>
<dbReference type="Gene3D" id="3.30.2350.10">
    <property type="entry name" value="Pseudouridine synthase"/>
    <property type="match status" value="1"/>
</dbReference>